<reference evidence="4" key="1">
    <citation type="submission" date="2015-03" db="EMBL/GenBank/DDBJ databases">
        <title>Luteipulveratus halotolerans sp. nov., a novel actinobacterium (Dermacoccaceae) from Sarawak, Malaysia.</title>
        <authorList>
            <person name="Juboi H."/>
            <person name="Basik A."/>
            <person name="Shamsul S.S."/>
            <person name="Arnold P."/>
            <person name="Schmitt E.K."/>
            <person name="Sanglier J.-J."/>
            <person name="Yeo T."/>
        </authorList>
    </citation>
    <scope>NUCLEOTIDE SEQUENCE [LARGE SCALE GENOMIC DNA]</scope>
    <source>
        <strain evidence="4">C296001</strain>
    </source>
</reference>
<comment type="caution">
    <text evidence="3">The sequence shown here is derived from an EMBL/GenBank/DDBJ whole genome shotgun (WGS) entry which is preliminary data.</text>
</comment>
<protein>
    <submittedName>
        <fullName evidence="3">Reductase</fullName>
    </submittedName>
</protein>
<evidence type="ECO:0000256" key="1">
    <source>
        <dbReference type="ARBA" id="ARBA00023002"/>
    </source>
</evidence>
<gene>
    <name evidence="3" type="ORF">VV01_03935</name>
</gene>
<dbReference type="Gene3D" id="2.30.110.10">
    <property type="entry name" value="Electron Transport, Fmn-binding Protein, Chain A"/>
    <property type="match status" value="1"/>
</dbReference>
<dbReference type="PANTHER" id="PTHR30466">
    <property type="entry name" value="FLAVIN REDUCTASE"/>
    <property type="match status" value="1"/>
</dbReference>
<dbReference type="AlphaFoldDB" id="A0A0L6CFN0"/>
<evidence type="ECO:0000313" key="3">
    <source>
        <dbReference type="EMBL" id="KNX36494.1"/>
    </source>
</evidence>
<sequence>MTSEQVTDVDEGAYRRAVSRFATGVTVVSTRSGEIDHAMTANAVCSVSLDPLLMLVSVENEARFYDAVMDSGVWGVSILPATARGTAQWLATRGRPLHGQLDRVPHHRGEATGVPLLSEALAQMELRTVQTHAAGDHTLVVGHVLSVQTSEHPGDALVYYRGRFGALE</sequence>
<dbReference type="RefSeq" id="WP_050668753.1">
    <property type="nucleotide sequence ID" value="NZ_LAIR01000002.1"/>
</dbReference>
<dbReference type="GO" id="GO:0006208">
    <property type="term" value="P:pyrimidine nucleobase catabolic process"/>
    <property type="evidence" value="ECO:0007669"/>
    <property type="project" value="TreeGrafter"/>
</dbReference>
<evidence type="ECO:0000259" key="2">
    <source>
        <dbReference type="SMART" id="SM00903"/>
    </source>
</evidence>
<dbReference type="Proteomes" id="UP000037397">
    <property type="component" value="Unassembled WGS sequence"/>
</dbReference>
<keyword evidence="4" id="KW-1185">Reference proteome</keyword>
<dbReference type="InterPro" id="IPR012349">
    <property type="entry name" value="Split_barrel_FMN-bd"/>
</dbReference>
<dbReference type="Pfam" id="PF01613">
    <property type="entry name" value="Flavin_Reduct"/>
    <property type="match status" value="1"/>
</dbReference>
<dbReference type="InterPro" id="IPR050268">
    <property type="entry name" value="NADH-dep_flavin_reductase"/>
</dbReference>
<dbReference type="OrthoDB" id="9792858at2"/>
<feature type="domain" description="Flavin reductase like" evidence="2">
    <location>
        <begin position="18"/>
        <end position="166"/>
    </location>
</feature>
<dbReference type="SMART" id="SM00903">
    <property type="entry name" value="Flavin_Reduct"/>
    <property type="match status" value="1"/>
</dbReference>
<keyword evidence="1" id="KW-0560">Oxidoreductase</keyword>
<dbReference type="GO" id="GO:0010181">
    <property type="term" value="F:FMN binding"/>
    <property type="evidence" value="ECO:0007669"/>
    <property type="project" value="InterPro"/>
</dbReference>
<dbReference type="PANTHER" id="PTHR30466:SF1">
    <property type="entry name" value="FMN REDUCTASE (NADH) RUTF"/>
    <property type="match status" value="1"/>
</dbReference>
<evidence type="ECO:0000313" key="4">
    <source>
        <dbReference type="Proteomes" id="UP000037397"/>
    </source>
</evidence>
<organism evidence="3 4">
    <name type="scientific">Luteipulveratus halotolerans</name>
    <dbReference type="NCBI Taxonomy" id="1631356"/>
    <lineage>
        <taxon>Bacteria</taxon>
        <taxon>Bacillati</taxon>
        <taxon>Actinomycetota</taxon>
        <taxon>Actinomycetes</taxon>
        <taxon>Micrococcales</taxon>
        <taxon>Dermacoccaceae</taxon>
        <taxon>Luteipulveratus</taxon>
    </lineage>
</organism>
<dbReference type="InterPro" id="IPR002563">
    <property type="entry name" value="Flavin_Rdtase-like_dom"/>
</dbReference>
<proteinExistence type="predicted"/>
<dbReference type="EMBL" id="LAIR01000002">
    <property type="protein sequence ID" value="KNX36494.1"/>
    <property type="molecule type" value="Genomic_DNA"/>
</dbReference>
<dbReference type="GO" id="GO:0042602">
    <property type="term" value="F:riboflavin reductase (NADPH) activity"/>
    <property type="evidence" value="ECO:0007669"/>
    <property type="project" value="TreeGrafter"/>
</dbReference>
<name>A0A0L6CFN0_9MICO</name>
<accession>A0A0L6CFN0</accession>
<dbReference type="STRING" id="1631356.VV01_03935"/>
<dbReference type="SUPFAM" id="SSF50475">
    <property type="entry name" value="FMN-binding split barrel"/>
    <property type="match status" value="1"/>
</dbReference>